<dbReference type="KEGG" id="nba:CUN60_12350"/>
<organism evidence="1 2">
    <name type="scientific">Aquella oligotrophica</name>
    <dbReference type="NCBI Taxonomy" id="2067065"/>
    <lineage>
        <taxon>Bacteria</taxon>
        <taxon>Pseudomonadati</taxon>
        <taxon>Pseudomonadota</taxon>
        <taxon>Betaproteobacteria</taxon>
        <taxon>Neisseriales</taxon>
        <taxon>Neisseriaceae</taxon>
        <taxon>Aquella</taxon>
    </lineage>
</organism>
<dbReference type="Gene3D" id="2.60.40.10">
    <property type="entry name" value="Immunoglobulins"/>
    <property type="match status" value="4"/>
</dbReference>
<gene>
    <name evidence="1" type="ORF">CUN60_12350</name>
</gene>
<dbReference type="EMBL" id="CP024847">
    <property type="protein sequence ID" value="AUR53047.1"/>
    <property type="molecule type" value="Genomic_DNA"/>
</dbReference>
<dbReference type="InterPro" id="IPR013783">
    <property type="entry name" value="Ig-like_fold"/>
</dbReference>
<evidence type="ECO:0000313" key="1">
    <source>
        <dbReference type="EMBL" id="AUR53047.1"/>
    </source>
</evidence>
<dbReference type="Proteomes" id="UP000236655">
    <property type="component" value="Chromosome"/>
</dbReference>
<evidence type="ECO:0000313" key="2">
    <source>
        <dbReference type="Proteomes" id="UP000236655"/>
    </source>
</evidence>
<dbReference type="RefSeq" id="WP_102952333.1">
    <property type="nucleotide sequence ID" value="NZ_CP024847.1"/>
</dbReference>
<name>A0A2I7N9B0_9NEIS</name>
<sequence length="901" mass="94724">MMLIKIRKKISLVFLVLGLSLLLNGCGQSSSGGATNTNTSSNSFIKELSVDNMGTIPLLGTSNTRTLTWVHNNSDVTINNIKYDTFTNLNDNEPMLDPDSVNNCKSIKAHQSCPLTINGINRQKPYSGLIKLEYEYDGKLKTNSQSINFAPVATQKEGVFFSSNVAVSSVANNKGYGVFYAYATGDNQIYNISSLKIGNNGAVITNGNISNQQIQSGFVQAIEVSVYNANSSYNIPITVDATLATMQSVTKQARLFKNGNLKSASFLNTAYVSALPNNGAVLISSLPPVLNTAEESNHSLYFVTNIGNSDANISDIIATSGITIEPGSNQCASGPLAAGDSCSVHYSVSMSTPTSSTNTISVNYTGGATGYNNSNQSIYWFNGKNSAMISMIASANPVTFVQSIGTNVTITVTNVGGLPLDITNTPSSSTYSGSGVANVLPSGNSCTGSTLNSGATCSFMINVNDNVVEAEKQINVYLQGSYFSGGTTQNYSTVMPLYYTSTSSQPILVITPNPVTLMSVVGNDIESVTRNLIISNVGTETAFFDSIGLADNPAFMSTSNGDVPCGASLDASESCSAIVKLGPVSSATEQDGIAHYQATYTGSNIVSAQESNNIPWQVTPNEQSLTLTSVTASGNSSGTGSSSDPLVFSGSIPSSNQTISLQYTNTGTHALTISGFQNGNLGYAWGISSNSCTTNTVLEPSDTCTIVYVNNLSTYNQAAFGSSSVLVTSSYTVNLPVPGFVVIDYSSITPMQFTIQPDLSTVLPDTASLTEVRAEVHLATLTNTITINNQGTPGAFLTVAHTLANANGYPAISLSTMMENYFASYSLDTQCSANSNNGIMTEQCLLSPVNGVVSIANTYSINYTLFATQSAILNAIFTLDDLTYPLAMNTNAAQAEISQIP</sequence>
<proteinExistence type="predicted"/>
<protein>
    <submittedName>
        <fullName evidence="1">Uncharacterized protein</fullName>
    </submittedName>
</protein>
<accession>A0A2I7N9B0</accession>
<dbReference type="AlphaFoldDB" id="A0A2I7N9B0"/>
<keyword evidence="2" id="KW-1185">Reference proteome</keyword>
<reference evidence="2" key="1">
    <citation type="submission" date="2017-11" db="EMBL/GenBank/DDBJ databases">
        <authorList>
            <person name="Chan K.G."/>
            <person name="Lee L.S."/>
        </authorList>
    </citation>
    <scope>NUCLEOTIDE SEQUENCE [LARGE SCALE GENOMIC DNA]</scope>
    <source>
        <strain evidence="2">DSM 100970</strain>
    </source>
</reference>